<dbReference type="EMBL" id="FORO01000006">
    <property type="protein sequence ID" value="SFI82293.1"/>
    <property type="molecule type" value="Genomic_DNA"/>
</dbReference>
<dbReference type="AlphaFoldDB" id="A0A1I3LC02"/>
<feature type="compositionally biased region" description="Acidic residues" evidence="1">
    <location>
        <begin position="112"/>
        <end position="167"/>
    </location>
</feature>
<dbReference type="OMA" id="MAHNFTE"/>
<evidence type="ECO:0000313" key="3">
    <source>
        <dbReference type="Proteomes" id="UP000182829"/>
    </source>
</evidence>
<accession>A0A1I3LC02</accession>
<sequence>MSPQFTDDDIGKTVVNANGDDVGIVADVEHGTAHVEPDPGITDTIKAKLGWGGTDEAAYPLQEDAISQVTDDAVHLESDLSGSGGTSGMTDTGSTGTDTGATGTSTGKESGIDDDDELIGDDDDTMGDDEGLTDDDELIGDDDDTMGDDEGLTDDDELIGDDDDDIV</sequence>
<organism evidence="2 3">
    <name type="scientific">Natronobacterium gregoryi</name>
    <dbReference type="NCBI Taxonomy" id="44930"/>
    <lineage>
        <taxon>Archaea</taxon>
        <taxon>Methanobacteriati</taxon>
        <taxon>Methanobacteriota</taxon>
        <taxon>Stenosarchaea group</taxon>
        <taxon>Halobacteria</taxon>
        <taxon>Halobacteriales</taxon>
        <taxon>Natrialbaceae</taxon>
        <taxon>Natronobacterium</taxon>
    </lineage>
</organism>
<dbReference type="GeneID" id="14207450"/>
<dbReference type="Proteomes" id="UP000182829">
    <property type="component" value="Unassembled WGS sequence"/>
</dbReference>
<name>A0A1I3LC02_9EURY</name>
<gene>
    <name evidence="2" type="ORF">SAMN05443661_10698</name>
</gene>
<evidence type="ECO:0000313" key="2">
    <source>
        <dbReference type="EMBL" id="SFI82293.1"/>
    </source>
</evidence>
<evidence type="ECO:0000256" key="1">
    <source>
        <dbReference type="SAM" id="MobiDB-lite"/>
    </source>
</evidence>
<reference evidence="2 3" key="1">
    <citation type="submission" date="2016-10" db="EMBL/GenBank/DDBJ databases">
        <authorList>
            <person name="de Groot N.N."/>
        </authorList>
    </citation>
    <scope>NUCLEOTIDE SEQUENCE [LARGE SCALE GENOMIC DNA]</scope>
    <source>
        <strain evidence="2 3">SP2</strain>
    </source>
</reference>
<evidence type="ECO:0008006" key="4">
    <source>
        <dbReference type="Google" id="ProtNLM"/>
    </source>
</evidence>
<proteinExistence type="predicted"/>
<protein>
    <recommendedName>
        <fullName evidence="4">PRC-barrel domain-containing protein</fullName>
    </recommendedName>
</protein>
<dbReference type="RefSeq" id="WP_015233219.1">
    <property type="nucleotide sequence ID" value="NZ_FORO01000006.1"/>
</dbReference>
<feature type="region of interest" description="Disordered" evidence="1">
    <location>
        <begin position="63"/>
        <end position="167"/>
    </location>
</feature>
<dbReference type="OrthoDB" id="229248at2157"/>
<feature type="compositionally biased region" description="Low complexity" evidence="1">
    <location>
        <begin position="88"/>
        <end position="107"/>
    </location>
</feature>